<feature type="compositionally biased region" description="Polar residues" evidence="1">
    <location>
        <begin position="45"/>
        <end position="55"/>
    </location>
</feature>
<dbReference type="AlphaFoldDB" id="A0A165NPF0"/>
<accession>A0A165NPF0</accession>
<sequence length="138" mass="14209">MDDDTSAVSVGTPPDRPPHLAGVHPTPRGGRGPPVHDRRGARQVPTRTPDGSTAQLGPPGGCIPPTSANEGPAPRCTGRERPQVPHVTPAGGREGNLLFPEHAVRGRQGHPSAKTARRDSLGPGTNRSIRAHAPGPPG</sequence>
<dbReference type="EMBL" id="KV429079">
    <property type="protein sequence ID" value="KZT67212.1"/>
    <property type="molecule type" value="Genomic_DNA"/>
</dbReference>
<feature type="region of interest" description="Disordered" evidence="1">
    <location>
        <begin position="1"/>
        <end position="138"/>
    </location>
</feature>
<organism evidence="2 3">
    <name type="scientific">Daedalea quercina L-15889</name>
    <dbReference type="NCBI Taxonomy" id="1314783"/>
    <lineage>
        <taxon>Eukaryota</taxon>
        <taxon>Fungi</taxon>
        <taxon>Dikarya</taxon>
        <taxon>Basidiomycota</taxon>
        <taxon>Agaricomycotina</taxon>
        <taxon>Agaricomycetes</taxon>
        <taxon>Polyporales</taxon>
        <taxon>Fomitopsis</taxon>
    </lineage>
</organism>
<evidence type="ECO:0000313" key="3">
    <source>
        <dbReference type="Proteomes" id="UP000076727"/>
    </source>
</evidence>
<evidence type="ECO:0000313" key="2">
    <source>
        <dbReference type="EMBL" id="KZT67212.1"/>
    </source>
</evidence>
<name>A0A165NPF0_9APHY</name>
<reference evidence="2 3" key="1">
    <citation type="journal article" date="2016" name="Mol. Biol. Evol.">
        <title>Comparative Genomics of Early-Diverging Mushroom-Forming Fungi Provides Insights into the Origins of Lignocellulose Decay Capabilities.</title>
        <authorList>
            <person name="Nagy L.G."/>
            <person name="Riley R."/>
            <person name="Tritt A."/>
            <person name="Adam C."/>
            <person name="Daum C."/>
            <person name="Floudas D."/>
            <person name="Sun H."/>
            <person name="Yadav J.S."/>
            <person name="Pangilinan J."/>
            <person name="Larsson K.H."/>
            <person name="Matsuura K."/>
            <person name="Barry K."/>
            <person name="Labutti K."/>
            <person name="Kuo R."/>
            <person name="Ohm R.A."/>
            <person name="Bhattacharya S.S."/>
            <person name="Shirouzu T."/>
            <person name="Yoshinaga Y."/>
            <person name="Martin F.M."/>
            <person name="Grigoriev I.V."/>
            <person name="Hibbett D.S."/>
        </authorList>
    </citation>
    <scope>NUCLEOTIDE SEQUENCE [LARGE SCALE GENOMIC DNA]</scope>
    <source>
        <strain evidence="2 3">L-15889</strain>
    </source>
</reference>
<keyword evidence="3" id="KW-1185">Reference proteome</keyword>
<protein>
    <submittedName>
        <fullName evidence="2">Uncharacterized protein</fullName>
    </submittedName>
</protein>
<dbReference type="Proteomes" id="UP000076727">
    <property type="component" value="Unassembled WGS sequence"/>
</dbReference>
<gene>
    <name evidence="2" type="ORF">DAEQUDRAFT_673721</name>
</gene>
<proteinExistence type="predicted"/>
<evidence type="ECO:0000256" key="1">
    <source>
        <dbReference type="SAM" id="MobiDB-lite"/>
    </source>
</evidence>